<dbReference type="Pfam" id="PF00441">
    <property type="entry name" value="Acyl-CoA_dh_1"/>
    <property type="match status" value="1"/>
</dbReference>
<dbReference type="OrthoDB" id="10251155at2759"/>
<dbReference type="Gene3D" id="2.40.110.20">
    <property type="match status" value="1"/>
</dbReference>
<dbReference type="SUPFAM" id="SSF47203">
    <property type="entry name" value="Acyl-CoA dehydrogenase C-terminal domain-like"/>
    <property type="match status" value="1"/>
</dbReference>
<sequence>MEPSGADKGFFQTPPTLPNQVHDDDSYKRCFKLFLSKSVASQTQDEVAELGQDVLSDQVFTWVSDAYRNLPYLKGSGRSSFGHHTGELVTGEGWRELQSMGISKGIVATGYDTPYGPFSRPLQFLRLHIWQPSSAVVTCPSAMQDGAACLLRRHLTTPYLSAKLTPDERRVYEDAYRRLISRDPGVAWTSGQWMTERTGGSDVSLTETVATRPANAEFGLASQQGEIPLGPWSLSGFKWFSSATDSKMTVLLARTSASGGLSAFIAPMRRHDPHATTMAGHPNPNGERLNGVHISRLKHKFGTQSLPTAELVLEGMRGWLVGDEGKGIHEISNVLTITRVYSAVSAVAYVGRALAIARAYARVREVGAGNRARMRLIHSPLHMRTLARMTGEYRGLMMLSLYSAYVLGVSEYPTHEYGDVTPALKALTPEAKLALPLIRVLSQITKAYVCKPSVALVFSCMEALGGVGYMDNEEQEYLNVSRIFRDVSVLPIWEGTTDVLSTDTIRALKHPKAGQECIAALDDVVGKAAAFSEVTLKGWDAVQEWKELRAKIVNTAQADLMGEARDLVSALGDILVSLLLYVDAMSDGNAAAQEIFVRFVEQKYNSVEKRQRQDTVAELRKDTLIVYGTDDLCLAAAVTTRGASSKDLLATVDVANIEVDAAVVLEQIATGELPRVAARRAVEALKRVARRGQDAGVVAAVVEHGIWGNAVPAVGKVGIVEEELVGAAILLDVPAAAGVLEVEAAKAALSGRDGGAEGGAEE</sequence>
<dbReference type="VEuPathDB" id="FungiDB:A9K55_007734"/>
<accession>A0A2H4SF16</accession>
<reference evidence="7 8" key="1">
    <citation type="journal article" date="2017" name="BMC Genomics">
        <title>Chromosome level assembly and secondary metabolite potential of the parasitic fungus Cordyceps militaris.</title>
        <authorList>
            <person name="Kramer G.J."/>
            <person name="Nodwell J.R."/>
        </authorList>
    </citation>
    <scope>NUCLEOTIDE SEQUENCE [LARGE SCALE GENOMIC DNA]</scope>
    <source>
        <strain evidence="7 8">ATCC 34164</strain>
    </source>
</reference>
<protein>
    <submittedName>
        <fullName evidence="7">Acyl-dehydrogenase</fullName>
    </submittedName>
</protein>
<keyword evidence="2" id="KW-0285">Flavoprotein</keyword>
<evidence type="ECO:0000256" key="3">
    <source>
        <dbReference type="ARBA" id="ARBA00022827"/>
    </source>
</evidence>
<evidence type="ECO:0000256" key="1">
    <source>
        <dbReference type="ARBA" id="ARBA00009347"/>
    </source>
</evidence>
<dbReference type="InterPro" id="IPR036250">
    <property type="entry name" value="AcylCo_DH-like_C"/>
</dbReference>
<dbReference type="AlphaFoldDB" id="A0A2H4SF16"/>
<dbReference type="VEuPathDB" id="FungiDB:CCM_07170"/>
<name>A0A2H4SF16_CORMI</name>
<feature type="domain" description="Acyl-CoA oxidase/dehydrogenase middle" evidence="5">
    <location>
        <begin position="192"/>
        <end position="315"/>
    </location>
</feature>
<dbReference type="InterPro" id="IPR052904">
    <property type="entry name" value="Acyl-CoA_dehydrogenase-like"/>
</dbReference>
<evidence type="ECO:0000313" key="8">
    <source>
        <dbReference type="Proteomes" id="UP000323067"/>
    </source>
</evidence>
<dbReference type="Pfam" id="PF18158">
    <property type="entry name" value="AidB_N"/>
    <property type="match status" value="1"/>
</dbReference>
<dbReference type="InterPro" id="IPR041504">
    <property type="entry name" value="AidB_N"/>
</dbReference>
<keyword evidence="3" id="KW-0274">FAD</keyword>
<evidence type="ECO:0000313" key="7">
    <source>
        <dbReference type="EMBL" id="ATY61693.1"/>
    </source>
</evidence>
<dbReference type="Gene3D" id="1.20.140.10">
    <property type="entry name" value="Butyryl-CoA Dehydrogenase, subunit A, domain 3"/>
    <property type="match status" value="1"/>
</dbReference>
<comment type="similarity">
    <text evidence="1">Belongs to the acyl-CoA dehydrogenase family.</text>
</comment>
<dbReference type="InterPro" id="IPR006091">
    <property type="entry name" value="Acyl-CoA_Oxase/DH_mid-dom"/>
</dbReference>
<dbReference type="Pfam" id="PF02770">
    <property type="entry name" value="Acyl-CoA_dh_M"/>
    <property type="match status" value="1"/>
</dbReference>
<proteinExistence type="inferred from homology"/>
<dbReference type="PANTHER" id="PTHR42707:SF2">
    <property type="entry name" value="ACD11 DEHYDROGENASE"/>
    <property type="match status" value="1"/>
</dbReference>
<gene>
    <name evidence="7" type="ORF">A9K55_007734</name>
</gene>
<dbReference type="Proteomes" id="UP000323067">
    <property type="component" value="Chromosome vii"/>
</dbReference>
<dbReference type="GO" id="GO:0003995">
    <property type="term" value="F:acyl-CoA dehydrogenase activity"/>
    <property type="evidence" value="ECO:0007669"/>
    <property type="project" value="TreeGrafter"/>
</dbReference>
<dbReference type="PANTHER" id="PTHR42707">
    <property type="entry name" value="ACYL-COA DEHYDROGENASE"/>
    <property type="match status" value="1"/>
</dbReference>
<evidence type="ECO:0000259" key="4">
    <source>
        <dbReference type="Pfam" id="PF00441"/>
    </source>
</evidence>
<evidence type="ECO:0000259" key="6">
    <source>
        <dbReference type="Pfam" id="PF18158"/>
    </source>
</evidence>
<evidence type="ECO:0000256" key="2">
    <source>
        <dbReference type="ARBA" id="ARBA00022630"/>
    </source>
</evidence>
<feature type="domain" description="Adaptive response protein AidB N-terminal" evidence="6">
    <location>
        <begin position="29"/>
        <end position="161"/>
    </location>
</feature>
<dbReference type="InterPro" id="IPR009100">
    <property type="entry name" value="AcylCoA_DH/oxidase_NM_dom_sf"/>
</dbReference>
<dbReference type="EMBL" id="CP023324">
    <property type="protein sequence ID" value="ATY61693.1"/>
    <property type="molecule type" value="Genomic_DNA"/>
</dbReference>
<dbReference type="InterPro" id="IPR009075">
    <property type="entry name" value="AcylCo_DH/oxidase_C"/>
</dbReference>
<organism evidence="7 8">
    <name type="scientific">Cordyceps militaris</name>
    <name type="common">Caterpillar fungus</name>
    <name type="synonym">Clavaria militaris</name>
    <dbReference type="NCBI Taxonomy" id="73501"/>
    <lineage>
        <taxon>Eukaryota</taxon>
        <taxon>Fungi</taxon>
        <taxon>Dikarya</taxon>
        <taxon>Ascomycota</taxon>
        <taxon>Pezizomycotina</taxon>
        <taxon>Sordariomycetes</taxon>
        <taxon>Hypocreomycetidae</taxon>
        <taxon>Hypocreales</taxon>
        <taxon>Cordycipitaceae</taxon>
        <taxon>Cordyceps</taxon>
    </lineage>
</organism>
<feature type="domain" description="Acyl-CoA dehydrogenase/oxidase C-terminal" evidence="4">
    <location>
        <begin position="325"/>
        <end position="505"/>
    </location>
</feature>
<evidence type="ECO:0000259" key="5">
    <source>
        <dbReference type="Pfam" id="PF02770"/>
    </source>
</evidence>
<dbReference type="SUPFAM" id="SSF56645">
    <property type="entry name" value="Acyl-CoA dehydrogenase NM domain-like"/>
    <property type="match status" value="1"/>
</dbReference>